<dbReference type="EMBL" id="LZEX01000042">
    <property type="protein sequence ID" value="OBU03889.1"/>
    <property type="molecule type" value="Genomic_DNA"/>
</dbReference>
<comment type="caution">
    <text evidence="5">The sequence shown here is derived from an EMBL/GenBank/DDBJ whole genome shotgun (WGS) entry which is preliminary data.</text>
</comment>
<feature type="chain" id="PRO_5008609464" evidence="3">
    <location>
        <begin position="27"/>
        <end position="371"/>
    </location>
</feature>
<organism evidence="5 6">
    <name type="scientific">Morganella psychrotolerans</name>
    <dbReference type="NCBI Taxonomy" id="368603"/>
    <lineage>
        <taxon>Bacteria</taxon>
        <taxon>Pseudomonadati</taxon>
        <taxon>Pseudomonadota</taxon>
        <taxon>Gammaproteobacteria</taxon>
        <taxon>Enterobacterales</taxon>
        <taxon>Morganellaceae</taxon>
        <taxon>Morganella</taxon>
    </lineage>
</organism>
<dbReference type="AlphaFoldDB" id="A0A1B8H484"/>
<dbReference type="PANTHER" id="PTHR35527:SF2">
    <property type="entry name" value="HYDROLASE"/>
    <property type="match status" value="1"/>
</dbReference>
<gene>
    <name evidence="5" type="ORF">AYY17_10070</name>
</gene>
<keyword evidence="2 5" id="KW-0378">Hydrolase</keyword>
<dbReference type="InterPro" id="IPR029132">
    <property type="entry name" value="CBAH/NAAA_C"/>
</dbReference>
<evidence type="ECO:0000256" key="3">
    <source>
        <dbReference type="SAM" id="SignalP"/>
    </source>
</evidence>
<evidence type="ECO:0000256" key="1">
    <source>
        <dbReference type="ARBA" id="ARBA00006625"/>
    </source>
</evidence>
<accession>A0A1B8H484</accession>
<evidence type="ECO:0000313" key="6">
    <source>
        <dbReference type="Proteomes" id="UP000092247"/>
    </source>
</evidence>
<dbReference type="SUPFAM" id="SSF56235">
    <property type="entry name" value="N-terminal nucleophile aminohydrolases (Ntn hydrolases)"/>
    <property type="match status" value="1"/>
</dbReference>
<protein>
    <submittedName>
        <fullName evidence="5">Choloylglycine hydrolase</fullName>
    </submittedName>
</protein>
<evidence type="ECO:0000259" key="4">
    <source>
        <dbReference type="Pfam" id="PF02275"/>
    </source>
</evidence>
<dbReference type="InterPro" id="IPR029055">
    <property type="entry name" value="Ntn_hydrolases_N"/>
</dbReference>
<dbReference type="Pfam" id="PF02275">
    <property type="entry name" value="CBAH"/>
    <property type="match status" value="1"/>
</dbReference>
<evidence type="ECO:0000313" key="5">
    <source>
        <dbReference type="EMBL" id="OBU03889.1"/>
    </source>
</evidence>
<feature type="signal peptide" evidence="3">
    <location>
        <begin position="1"/>
        <end position="26"/>
    </location>
</feature>
<reference evidence="5 6" key="1">
    <citation type="submission" date="2016-06" db="EMBL/GenBank/DDBJ databases">
        <authorList>
            <person name="Kjaerup R.B."/>
            <person name="Dalgaard T.S."/>
            <person name="Juul-Madsen H.R."/>
        </authorList>
    </citation>
    <scope>NUCLEOTIDE SEQUENCE [LARGE SCALE GENOMIC DNA]</scope>
    <source>
        <strain evidence="5 6">GCSL-Mp3</strain>
    </source>
</reference>
<dbReference type="Proteomes" id="UP000092247">
    <property type="component" value="Unassembled WGS sequence"/>
</dbReference>
<dbReference type="CDD" id="cd01902">
    <property type="entry name" value="Ntn_CGH"/>
    <property type="match status" value="1"/>
</dbReference>
<evidence type="ECO:0000256" key="2">
    <source>
        <dbReference type="ARBA" id="ARBA00022801"/>
    </source>
</evidence>
<name>A0A1B8H484_9GAMM</name>
<dbReference type="InterPro" id="IPR052193">
    <property type="entry name" value="Peptidase_C59"/>
</dbReference>
<feature type="domain" description="Choloylglycine hydrolase/NAAA C-terminal" evidence="4">
    <location>
        <begin position="27"/>
        <end position="320"/>
    </location>
</feature>
<proteinExistence type="inferred from homology"/>
<dbReference type="Gene3D" id="3.60.60.10">
    <property type="entry name" value="Penicillin V Acylase, Chain A"/>
    <property type="match status" value="1"/>
</dbReference>
<dbReference type="RefSeq" id="WP_067425547.1">
    <property type="nucleotide sequence ID" value="NZ_LZEX01000042.1"/>
</dbReference>
<comment type="similarity">
    <text evidence="1">Belongs to the peptidase C59 family.</text>
</comment>
<dbReference type="PANTHER" id="PTHR35527">
    <property type="entry name" value="CHOLOYLGLYCINE HYDROLASE"/>
    <property type="match status" value="1"/>
</dbReference>
<sequence length="371" mass="41088">MKKQTPPCLIPALLTCLLAAALPAEACTRLVYKGNNEHVLTARSMDWSHTIGTNLWLFPRGMYREGAPVDHGLRWTSRYGSVIASGFDVSTTDGMNEKGLTANLLWLSESVYPPDSKDKSILSISAWAQYILDNFATVKEAVTALRKSEFIVVSDGFPGAGKYVSLHLSISDATGDSAIIEYINGKQVISHSVNYSVLTNSPVYSEQIALNNYWKEIDGFSSLPGTSRSADRFTRASFYSNHIPRTLTEDETLASVFSIIRNVSAPYRLENRANSDKVATKAPRSSTRWRTVADQKNKVYFFESVVTPNTFWINLNDLDFSEKTGKVKMLGLGEKQSNIYSGNAAGAFIEAEPFEFASISYAAEQYEISEK</sequence>
<keyword evidence="3" id="KW-0732">Signal</keyword>
<dbReference type="GO" id="GO:0016787">
    <property type="term" value="F:hydrolase activity"/>
    <property type="evidence" value="ECO:0007669"/>
    <property type="project" value="UniProtKB-KW"/>
</dbReference>